<gene>
    <name evidence="1" type="ORF">UFOPK1493_03176</name>
</gene>
<protein>
    <submittedName>
        <fullName evidence="1">Unannotated protein</fullName>
    </submittedName>
</protein>
<proteinExistence type="predicted"/>
<dbReference type="EMBL" id="CAEZSR010000163">
    <property type="protein sequence ID" value="CAB4582402.1"/>
    <property type="molecule type" value="Genomic_DNA"/>
</dbReference>
<evidence type="ECO:0000313" key="1">
    <source>
        <dbReference type="EMBL" id="CAB4582402.1"/>
    </source>
</evidence>
<reference evidence="1" key="1">
    <citation type="submission" date="2020-05" db="EMBL/GenBank/DDBJ databases">
        <authorList>
            <person name="Chiriac C."/>
            <person name="Salcher M."/>
            <person name="Ghai R."/>
            <person name="Kavagutti S V."/>
        </authorList>
    </citation>
    <scope>NUCLEOTIDE SEQUENCE</scope>
</reference>
<sequence length="91" mass="9363">MTVTLGETTVVEGVYVPLGLIRVAVAPAGLPVDVVIDGVSRNQFGAYLYLEAGSYEVCGTQAVGFTSPACQTVTVSSGTQTDLTLTYTSSP</sequence>
<organism evidence="1">
    <name type="scientific">freshwater metagenome</name>
    <dbReference type="NCBI Taxonomy" id="449393"/>
    <lineage>
        <taxon>unclassified sequences</taxon>
        <taxon>metagenomes</taxon>
        <taxon>ecological metagenomes</taxon>
    </lineage>
</organism>
<name>A0A6J6F0T7_9ZZZZ</name>
<accession>A0A6J6F0T7</accession>
<dbReference type="AlphaFoldDB" id="A0A6J6F0T7"/>